<evidence type="ECO:0000313" key="1">
    <source>
        <dbReference type="EMBL" id="KOF12397.1"/>
    </source>
</evidence>
<protein>
    <recommendedName>
        <fullName evidence="3">Nodulation protein</fullName>
    </recommendedName>
</protein>
<dbReference type="RefSeq" id="WP_053253335.1">
    <property type="nucleotide sequence ID" value="NZ_LGAP01000065.1"/>
</dbReference>
<name>A0A0L8BCT8_ENSAD</name>
<gene>
    <name evidence="1" type="ORF">AC244_34655</name>
</gene>
<dbReference type="AlphaFoldDB" id="A0A0L8BCT8"/>
<dbReference type="EMBL" id="LGAP01000065">
    <property type="protein sequence ID" value="KOF12397.1"/>
    <property type="molecule type" value="Genomic_DNA"/>
</dbReference>
<accession>A0A0L8BCT8</accession>
<dbReference type="PATRIC" id="fig|106592.7.peg.6917"/>
<organism evidence="1 2">
    <name type="scientific">Ensifer adhaerens</name>
    <name type="common">Sinorhizobium morelense</name>
    <dbReference type="NCBI Taxonomy" id="106592"/>
    <lineage>
        <taxon>Bacteria</taxon>
        <taxon>Pseudomonadati</taxon>
        <taxon>Pseudomonadota</taxon>
        <taxon>Alphaproteobacteria</taxon>
        <taxon>Hyphomicrobiales</taxon>
        <taxon>Rhizobiaceae</taxon>
        <taxon>Sinorhizobium/Ensifer group</taxon>
        <taxon>Ensifer</taxon>
    </lineage>
</organism>
<dbReference type="Proteomes" id="UP000037425">
    <property type="component" value="Unassembled WGS sequence"/>
</dbReference>
<proteinExistence type="predicted"/>
<evidence type="ECO:0000313" key="2">
    <source>
        <dbReference type="Proteomes" id="UP000037425"/>
    </source>
</evidence>
<comment type="caution">
    <text evidence="1">The sequence shown here is derived from an EMBL/GenBank/DDBJ whole genome shotgun (WGS) entry which is preliminary data.</text>
</comment>
<evidence type="ECO:0008006" key="3">
    <source>
        <dbReference type="Google" id="ProtNLM"/>
    </source>
</evidence>
<reference evidence="2" key="1">
    <citation type="submission" date="2015-07" db="EMBL/GenBank/DDBJ databases">
        <title>Whole genome sequence of an Ensifer adhaerens strain isolated from a cave pool in the Wind Cave National Park.</title>
        <authorList>
            <person name="Eng W.W.H."/>
            <person name="Gan H.M."/>
            <person name="Barton H.A."/>
            <person name="Savka M.A."/>
        </authorList>
    </citation>
    <scope>NUCLEOTIDE SEQUENCE [LARGE SCALE GENOMIC DNA]</scope>
    <source>
        <strain evidence="2">SD006</strain>
    </source>
</reference>
<sequence length="87" mass="9549">MASDNKQLGLLRLMLQLPTVRGQLQLLSASNASVAGLCEAYGEASEMLERQRRLGGRDKDLISEFESICRGIEEDVLAICLIKAGRK</sequence>
<dbReference type="OrthoDB" id="8420657at2"/>